<name>A0AAD7THW0_9APHY</name>
<dbReference type="Proteomes" id="UP001215151">
    <property type="component" value="Unassembled WGS sequence"/>
</dbReference>
<dbReference type="AlphaFoldDB" id="A0AAD7THW0"/>
<evidence type="ECO:0000313" key="2">
    <source>
        <dbReference type="EMBL" id="KAJ8461884.1"/>
    </source>
</evidence>
<organism evidence="2 3">
    <name type="scientific">Trametes cubensis</name>
    <dbReference type="NCBI Taxonomy" id="1111947"/>
    <lineage>
        <taxon>Eukaryota</taxon>
        <taxon>Fungi</taxon>
        <taxon>Dikarya</taxon>
        <taxon>Basidiomycota</taxon>
        <taxon>Agaricomycotina</taxon>
        <taxon>Agaricomycetes</taxon>
        <taxon>Polyporales</taxon>
        <taxon>Polyporaceae</taxon>
        <taxon>Trametes</taxon>
    </lineage>
</organism>
<accession>A0AAD7THW0</accession>
<evidence type="ECO:0000256" key="1">
    <source>
        <dbReference type="SAM" id="MobiDB-lite"/>
    </source>
</evidence>
<sequence>MSDPVERIDGRKKEDVSQPCGRRGKEDALPPRISTAEVGRIPARAVVIVQPILATVLSNGGAEARATTAAAAAAAAAGVAADYEAARFPCASANLSFCGCPQLHQISPDGRKGPHGHQSTQGRDRYILPPLTIGST</sequence>
<proteinExistence type="predicted"/>
<evidence type="ECO:0000313" key="3">
    <source>
        <dbReference type="Proteomes" id="UP001215151"/>
    </source>
</evidence>
<feature type="region of interest" description="Disordered" evidence="1">
    <location>
        <begin position="108"/>
        <end position="136"/>
    </location>
</feature>
<reference evidence="2" key="1">
    <citation type="submission" date="2022-11" db="EMBL/GenBank/DDBJ databases">
        <title>Genome Sequence of Cubamyces cubensis.</title>
        <authorList>
            <person name="Buettner E."/>
        </authorList>
    </citation>
    <scope>NUCLEOTIDE SEQUENCE</scope>
    <source>
        <strain evidence="2">MPL-01</strain>
    </source>
</reference>
<feature type="region of interest" description="Disordered" evidence="1">
    <location>
        <begin position="1"/>
        <end position="31"/>
    </location>
</feature>
<dbReference type="EMBL" id="JAPEVG010000516">
    <property type="protein sequence ID" value="KAJ8461884.1"/>
    <property type="molecule type" value="Genomic_DNA"/>
</dbReference>
<gene>
    <name evidence="2" type="ORF">ONZ51_g11260</name>
</gene>
<comment type="caution">
    <text evidence="2">The sequence shown here is derived from an EMBL/GenBank/DDBJ whole genome shotgun (WGS) entry which is preliminary data.</text>
</comment>
<feature type="compositionally biased region" description="Basic and acidic residues" evidence="1">
    <location>
        <begin position="1"/>
        <end position="16"/>
    </location>
</feature>
<keyword evidence="3" id="KW-1185">Reference proteome</keyword>
<protein>
    <submittedName>
        <fullName evidence="2">Uncharacterized protein</fullName>
    </submittedName>
</protein>